<evidence type="ECO:0000259" key="3">
    <source>
        <dbReference type="Pfam" id="PF03061"/>
    </source>
</evidence>
<dbReference type="InterPro" id="IPR029069">
    <property type="entry name" value="HotDog_dom_sf"/>
</dbReference>
<dbReference type="AlphaFoldDB" id="A0A9P6IIU3"/>
<evidence type="ECO:0000313" key="4">
    <source>
        <dbReference type="EMBL" id="KAF9882291.1"/>
    </source>
</evidence>
<comment type="similarity">
    <text evidence="1">Belongs to the thioesterase PaaI family.</text>
</comment>
<name>A0A9P6IIU3_9PEZI</name>
<dbReference type="InterPro" id="IPR039298">
    <property type="entry name" value="ACOT13"/>
</dbReference>
<organism evidence="4 5">
    <name type="scientific">Colletotrichum karsti</name>
    <dbReference type="NCBI Taxonomy" id="1095194"/>
    <lineage>
        <taxon>Eukaryota</taxon>
        <taxon>Fungi</taxon>
        <taxon>Dikarya</taxon>
        <taxon>Ascomycota</taxon>
        <taxon>Pezizomycotina</taxon>
        <taxon>Sordariomycetes</taxon>
        <taxon>Hypocreomycetidae</taxon>
        <taxon>Glomerellales</taxon>
        <taxon>Glomerellaceae</taxon>
        <taxon>Colletotrichum</taxon>
        <taxon>Colletotrichum boninense species complex</taxon>
    </lineage>
</organism>
<dbReference type="OrthoDB" id="2831072at2759"/>
<evidence type="ECO:0000313" key="5">
    <source>
        <dbReference type="Proteomes" id="UP000781932"/>
    </source>
</evidence>
<reference evidence="4" key="2">
    <citation type="submission" date="2020-11" db="EMBL/GenBank/DDBJ databases">
        <title>Whole genome sequencing of Colletotrichum sp.</title>
        <authorList>
            <person name="Li H."/>
        </authorList>
    </citation>
    <scope>NUCLEOTIDE SEQUENCE</scope>
    <source>
        <strain evidence="4">CkLH20</strain>
    </source>
</reference>
<keyword evidence="5" id="KW-1185">Reference proteome</keyword>
<dbReference type="InterPro" id="IPR006683">
    <property type="entry name" value="Thioestr_dom"/>
</dbReference>
<dbReference type="CDD" id="cd03443">
    <property type="entry name" value="PaaI_thioesterase"/>
    <property type="match status" value="1"/>
</dbReference>
<comment type="caution">
    <text evidence="4">The sequence shown here is derived from an EMBL/GenBank/DDBJ whole genome shotgun (WGS) entry which is preliminary data.</text>
</comment>
<dbReference type="Gene3D" id="3.10.129.10">
    <property type="entry name" value="Hotdog Thioesterase"/>
    <property type="match status" value="1"/>
</dbReference>
<dbReference type="RefSeq" id="XP_038751752.1">
    <property type="nucleotide sequence ID" value="XM_038883047.1"/>
</dbReference>
<protein>
    <submittedName>
        <fullName evidence="4">Thioesterase family</fullName>
    </submittedName>
</protein>
<dbReference type="NCBIfam" id="TIGR00369">
    <property type="entry name" value="unchar_dom_1"/>
    <property type="match status" value="1"/>
</dbReference>
<accession>A0A9P6IIU3</accession>
<keyword evidence="2" id="KW-0378">Hydrolase</keyword>
<dbReference type="PANTHER" id="PTHR21660:SF1">
    <property type="entry name" value="ACYL-COENZYME A THIOESTERASE 13"/>
    <property type="match status" value="1"/>
</dbReference>
<gene>
    <name evidence="4" type="ORF">CkaCkLH20_00327</name>
</gene>
<dbReference type="GO" id="GO:0047617">
    <property type="term" value="F:fatty acyl-CoA hydrolase activity"/>
    <property type="evidence" value="ECO:0007669"/>
    <property type="project" value="InterPro"/>
</dbReference>
<dbReference type="Proteomes" id="UP000781932">
    <property type="component" value="Unassembled WGS sequence"/>
</dbReference>
<reference evidence="4" key="1">
    <citation type="submission" date="2020-03" db="EMBL/GenBank/DDBJ databases">
        <authorList>
            <person name="He L."/>
        </authorList>
    </citation>
    <scope>NUCLEOTIDE SEQUENCE</scope>
    <source>
        <strain evidence="4">CkLH20</strain>
    </source>
</reference>
<dbReference type="SUPFAM" id="SSF54637">
    <property type="entry name" value="Thioesterase/thiol ester dehydrase-isomerase"/>
    <property type="match status" value="1"/>
</dbReference>
<dbReference type="GeneID" id="62156121"/>
<evidence type="ECO:0000256" key="1">
    <source>
        <dbReference type="ARBA" id="ARBA00008324"/>
    </source>
</evidence>
<dbReference type="Pfam" id="PF03061">
    <property type="entry name" value="4HBT"/>
    <property type="match status" value="1"/>
</dbReference>
<feature type="domain" description="Thioesterase" evidence="3">
    <location>
        <begin position="88"/>
        <end position="167"/>
    </location>
</feature>
<proteinExistence type="inferred from homology"/>
<dbReference type="PANTHER" id="PTHR21660">
    <property type="entry name" value="THIOESTERASE SUPERFAMILY MEMBER-RELATED"/>
    <property type="match status" value="1"/>
</dbReference>
<dbReference type="EMBL" id="JAATWM020000001">
    <property type="protein sequence ID" value="KAF9882291.1"/>
    <property type="molecule type" value="Genomic_DNA"/>
</dbReference>
<evidence type="ECO:0000256" key="2">
    <source>
        <dbReference type="ARBA" id="ARBA00022801"/>
    </source>
</evidence>
<sequence>MTNEKSVSSSLEHLPVHLRHIYSSNSSAEGRLRAWLQMEKNWDNEWQEGDWGLSILPFVELESAFPDEPQPYIVFTFAVQMAHCNRIGTLHGGCIATLFDLLTSMVLLTVNEKPGHWQRLGVTRALNCNYLRPAKAGDQCRVECAIVHVGRNLSLLKGTLRRVQDNLVLATCEHHKVNTDTIAGKL</sequence>
<dbReference type="InterPro" id="IPR003736">
    <property type="entry name" value="PAAI_dom"/>
</dbReference>